<name>A0ABQ1KBG7_9BURK</name>
<sequence length="206" mass="21649">MAPVHFTLPAMKTSHRAAAGAILIASCAALSAASAAPNGRAAERGGVPRHGMVVYSDLCVNPDSGEFGGQRITLQRFAEVDTVIYEYTAGGLSWPLVASEVNVDPRGKMMYFTVQPAEGEPRTVSGKFSPNGDVLTLDGGYCGDETVPMKLEKVRDFGRKAGACKPCPAGKKAKALLPEEALPAELPEEGVKPVSPKWEPVPPSQG</sequence>
<feature type="region of interest" description="Disordered" evidence="1">
    <location>
        <begin position="180"/>
        <end position="206"/>
    </location>
</feature>
<dbReference type="RefSeq" id="WP_229417515.1">
    <property type="nucleotide sequence ID" value="NZ_BMKG01000003.1"/>
</dbReference>
<dbReference type="Proteomes" id="UP000622638">
    <property type="component" value="Unassembled WGS sequence"/>
</dbReference>
<comment type="caution">
    <text evidence="3">The sequence shown here is derived from an EMBL/GenBank/DDBJ whole genome shotgun (WGS) entry which is preliminary data.</text>
</comment>
<feature type="signal peptide" evidence="2">
    <location>
        <begin position="1"/>
        <end position="35"/>
    </location>
</feature>
<protein>
    <submittedName>
        <fullName evidence="3">Uncharacterized protein</fullName>
    </submittedName>
</protein>
<feature type="chain" id="PRO_5046454732" evidence="2">
    <location>
        <begin position="36"/>
        <end position="206"/>
    </location>
</feature>
<organism evidence="3 4">
    <name type="scientific">Pseudoduganella buxea</name>
    <dbReference type="NCBI Taxonomy" id="1949069"/>
    <lineage>
        <taxon>Bacteria</taxon>
        <taxon>Pseudomonadati</taxon>
        <taxon>Pseudomonadota</taxon>
        <taxon>Betaproteobacteria</taxon>
        <taxon>Burkholderiales</taxon>
        <taxon>Oxalobacteraceae</taxon>
        <taxon>Telluria group</taxon>
        <taxon>Pseudoduganella</taxon>
    </lineage>
</organism>
<dbReference type="EMBL" id="BMKG01000003">
    <property type="protein sequence ID" value="GGB90006.1"/>
    <property type="molecule type" value="Genomic_DNA"/>
</dbReference>
<proteinExistence type="predicted"/>
<keyword evidence="2" id="KW-0732">Signal</keyword>
<evidence type="ECO:0000256" key="1">
    <source>
        <dbReference type="SAM" id="MobiDB-lite"/>
    </source>
</evidence>
<gene>
    <name evidence="3" type="ORF">GCM10011572_10090</name>
</gene>
<keyword evidence="4" id="KW-1185">Reference proteome</keyword>
<accession>A0ABQ1KBG7</accession>
<evidence type="ECO:0000313" key="3">
    <source>
        <dbReference type="EMBL" id="GGB90006.1"/>
    </source>
</evidence>
<evidence type="ECO:0000313" key="4">
    <source>
        <dbReference type="Proteomes" id="UP000622638"/>
    </source>
</evidence>
<evidence type="ECO:0000256" key="2">
    <source>
        <dbReference type="SAM" id="SignalP"/>
    </source>
</evidence>
<reference evidence="4" key="1">
    <citation type="journal article" date="2019" name="Int. J. Syst. Evol. Microbiol.">
        <title>The Global Catalogue of Microorganisms (GCM) 10K type strain sequencing project: providing services to taxonomists for standard genome sequencing and annotation.</title>
        <authorList>
            <consortium name="The Broad Institute Genomics Platform"/>
            <consortium name="The Broad Institute Genome Sequencing Center for Infectious Disease"/>
            <person name="Wu L."/>
            <person name="Ma J."/>
        </authorList>
    </citation>
    <scope>NUCLEOTIDE SEQUENCE [LARGE SCALE GENOMIC DNA]</scope>
    <source>
        <strain evidence="4">CGMCC 1.15931</strain>
    </source>
</reference>